<feature type="domain" description="Methyltransferase small" evidence="12">
    <location>
        <begin position="169"/>
        <end position="263"/>
    </location>
</feature>
<dbReference type="Gene3D" id="3.60.150.10">
    <property type="entry name" value="Chorismate synthase AroC"/>
    <property type="match status" value="1"/>
</dbReference>
<reference evidence="13" key="1">
    <citation type="submission" date="2020-11" db="EMBL/GenBank/DDBJ databases">
        <authorList>
            <person name="Tran Van P."/>
        </authorList>
    </citation>
    <scope>NUCLEOTIDE SEQUENCE</scope>
</reference>
<comment type="cofactor">
    <cofactor evidence="11">
        <name>FMNH2</name>
        <dbReference type="ChEBI" id="CHEBI:57618"/>
    </cofactor>
    <text evidence="11">Reduced FMN (FMNH(2)).</text>
</comment>
<evidence type="ECO:0000256" key="10">
    <source>
        <dbReference type="ARBA" id="ARBA00023239"/>
    </source>
</evidence>
<keyword evidence="6 11" id="KW-0028">Amino-acid biosynthesis</keyword>
<keyword evidence="14" id="KW-1185">Reference proteome</keyword>
<dbReference type="GO" id="GO:0010181">
    <property type="term" value="F:FMN binding"/>
    <property type="evidence" value="ECO:0007669"/>
    <property type="project" value="TreeGrafter"/>
</dbReference>
<dbReference type="EC" id="4.2.3.5" evidence="4 11"/>
<dbReference type="InterPro" id="IPR035904">
    <property type="entry name" value="Chorismate_synth_AroC_sf"/>
</dbReference>
<dbReference type="FunFam" id="3.60.150.10:FF:000001">
    <property type="entry name" value="Chorismate synthase"/>
    <property type="match status" value="1"/>
</dbReference>
<dbReference type="PROSITE" id="PS00092">
    <property type="entry name" value="N6_MTASE"/>
    <property type="match status" value="1"/>
</dbReference>
<keyword evidence="9 11" id="KW-0057">Aromatic amino acid biosynthesis</keyword>
<dbReference type="NCBIfam" id="TIGR00536">
    <property type="entry name" value="hemK_fam"/>
    <property type="match status" value="1"/>
</dbReference>
<accession>A0A7R9L9Q6</accession>
<dbReference type="AlphaFoldDB" id="A0A7R9L9Q6"/>
<dbReference type="InterPro" id="IPR017127">
    <property type="entry name" value="Ribosome_uL3_MTase"/>
</dbReference>
<evidence type="ECO:0000256" key="7">
    <source>
        <dbReference type="ARBA" id="ARBA00022679"/>
    </source>
</evidence>
<dbReference type="GO" id="GO:0032259">
    <property type="term" value="P:methylation"/>
    <property type="evidence" value="ECO:0007669"/>
    <property type="project" value="UniProtKB-KW"/>
</dbReference>
<dbReference type="NCBIfam" id="TIGR03533">
    <property type="entry name" value="L3_gln_methyl"/>
    <property type="match status" value="1"/>
</dbReference>
<protein>
    <recommendedName>
        <fullName evidence="4 11">Chorismate synthase</fullName>
        <ecNumber evidence="4 11">4.2.3.5</ecNumber>
    </recommendedName>
</protein>
<evidence type="ECO:0000256" key="4">
    <source>
        <dbReference type="ARBA" id="ARBA00013036"/>
    </source>
</evidence>
<dbReference type="OrthoDB" id="10066101at2759"/>
<dbReference type="GO" id="GO:0003676">
    <property type="term" value="F:nucleic acid binding"/>
    <property type="evidence" value="ECO:0007669"/>
    <property type="project" value="InterPro"/>
</dbReference>
<organism evidence="13">
    <name type="scientific">Oppiella nova</name>
    <dbReference type="NCBI Taxonomy" id="334625"/>
    <lineage>
        <taxon>Eukaryota</taxon>
        <taxon>Metazoa</taxon>
        <taxon>Ecdysozoa</taxon>
        <taxon>Arthropoda</taxon>
        <taxon>Chelicerata</taxon>
        <taxon>Arachnida</taxon>
        <taxon>Acari</taxon>
        <taxon>Acariformes</taxon>
        <taxon>Sarcoptiformes</taxon>
        <taxon>Oribatida</taxon>
        <taxon>Brachypylina</taxon>
        <taxon>Oppioidea</taxon>
        <taxon>Oppiidae</taxon>
        <taxon>Oppiella</taxon>
    </lineage>
</organism>
<dbReference type="PANTHER" id="PTHR21085:SF0">
    <property type="entry name" value="CHORISMATE SYNTHASE"/>
    <property type="match status" value="1"/>
</dbReference>
<dbReference type="PROSITE" id="PS00788">
    <property type="entry name" value="CHORISMATE_SYNTHASE_2"/>
    <property type="match status" value="1"/>
</dbReference>
<dbReference type="Proteomes" id="UP000728032">
    <property type="component" value="Unassembled WGS sequence"/>
</dbReference>
<dbReference type="InterPro" id="IPR020541">
    <property type="entry name" value="Chorismate_synthase_CS"/>
</dbReference>
<dbReference type="CDD" id="cd07304">
    <property type="entry name" value="Chorismate_synthase"/>
    <property type="match status" value="1"/>
</dbReference>
<dbReference type="UniPathway" id="UPA00053">
    <property type="reaction ID" value="UER00090"/>
</dbReference>
<evidence type="ECO:0000313" key="13">
    <source>
        <dbReference type="EMBL" id="CAD7636351.1"/>
    </source>
</evidence>
<comment type="pathway">
    <text evidence="1 11">Metabolic intermediate biosynthesis; chorismate biosynthesis; chorismate from D-erythrose 4-phosphate and phosphoenolpyruvate: step 7/7.</text>
</comment>
<dbReference type="InterPro" id="IPR002052">
    <property type="entry name" value="DNA_methylase_N6_adenine_CS"/>
</dbReference>
<dbReference type="InterPro" id="IPR007848">
    <property type="entry name" value="Small_mtfrase_dom"/>
</dbReference>
<dbReference type="GO" id="GO:0009073">
    <property type="term" value="P:aromatic amino acid family biosynthetic process"/>
    <property type="evidence" value="ECO:0007669"/>
    <property type="project" value="UniProtKB-KW"/>
</dbReference>
<proteinExistence type="inferred from homology"/>
<evidence type="ECO:0000256" key="5">
    <source>
        <dbReference type="ARBA" id="ARBA00022603"/>
    </source>
</evidence>
<comment type="similarity">
    <text evidence="2 11">Belongs to the chorismate synthase family.</text>
</comment>
<dbReference type="GO" id="GO:0009423">
    <property type="term" value="P:chorismate biosynthetic process"/>
    <property type="evidence" value="ECO:0007669"/>
    <property type="project" value="UniProtKB-UniPathway"/>
</dbReference>
<comment type="subunit">
    <text evidence="3">Homotetramer.</text>
</comment>
<evidence type="ECO:0000313" key="14">
    <source>
        <dbReference type="Proteomes" id="UP000728032"/>
    </source>
</evidence>
<dbReference type="PROSITE" id="PS00787">
    <property type="entry name" value="CHORISMATE_SYNTHASE_1"/>
    <property type="match status" value="1"/>
</dbReference>
<dbReference type="NCBIfam" id="TIGR00033">
    <property type="entry name" value="aroC"/>
    <property type="match status" value="1"/>
</dbReference>
<dbReference type="HAMAP" id="MF_00300">
    <property type="entry name" value="Chorismate_synth"/>
    <property type="match status" value="1"/>
</dbReference>
<evidence type="ECO:0000256" key="9">
    <source>
        <dbReference type="ARBA" id="ARBA00023141"/>
    </source>
</evidence>
<dbReference type="HAMAP" id="MF_02125">
    <property type="entry name" value="L3_methyltr_PrmB"/>
    <property type="match status" value="1"/>
</dbReference>
<dbReference type="PANTHER" id="PTHR21085">
    <property type="entry name" value="CHORISMATE SYNTHASE"/>
    <property type="match status" value="1"/>
</dbReference>
<evidence type="ECO:0000256" key="6">
    <source>
        <dbReference type="ARBA" id="ARBA00022605"/>
    </source>
</evidence>
<sequence>MKYYNCALKQSVNRANMLEKQSYLDRPTISPEHLQEAAENLSTIRDFIRFGVTALRQYDAHLGQGTEDYFAESSALVLQTLSLEWKADAEILDSKLLPSEKAEFLNLLERRVNERIPTSYLLNLSYFFGKPFYVDERVLIPRSPIAELIENRFAPYCLDENGQTRAGVNNLPENPNPKTPQRILDMCTGSGCIAIALAYAFPDSEVDATDISKEALEVASINAEHHNKQYQVALLESDLFAKIPAENQYDLIVSNPPYVDAEDMADLPDEFHHEPELALAAGQDGLDLVRKMLAQAADYLTEDGLIVIEVGNSEWAMKQNFNTIDFYWLQFQKGGTGVVSMAGNSIGQLFRVTTCGESHGVGLMAIVDGVPPGLELSAEDLQIDLDRRKPGTSKFATQRKEPDEVEIISGVFEGKTTGTSIGLLIRNTDQKSKDYGNIAQTFRPGHADYTYTQKYGFRDYRGGGRSSARETAMRVAAGAIAKKFLFEKFAIVIRGHVTQIGTEKAQALDWNEVPNNPFFCGDVNAVPRFEALVTSLREQGTSCGAKLEILAEKVPVGWGEPVFDRLDADIAHAMMSINAVKGVEIGDGFAVAEQFGHETRDELSTDGFLANHAGGILGGISSGQTIRVAIALKPTASITTPGKTINLDREDTDVLTKGRHDPCVGVRATPIAEAMLAIVLMDHFMRHRAQNADVVAPFAPIEPK</sequence>
<keyword evidence="5" id="KW-0489">Methyltransferase</keyword>
<dbReference type="InterPro" id="IPR000453">
    <property type="entry name" value="Chorismate_synth"/>
</dbReference>
<dbReference type="CDD" id="cd02440">
    <property type="entry name" value="AdoMet_MTases"/>
    <property type="match status" value="1"/>
</dbReference>
<dbReference type="GO" id="GO:0036009">
    <property type="term" value="F:protein-glutamine N-methyltransferase activity"/>
    <property type="evidence" value="ECO:0007669"/>
    <property type="project" value="InterPro"/>
</dbReference>
<dbReference type="SUPFAM" id="SSF103263">
    <property type="entry name" value="Chorismate synthase, AroC"/>
    <property type="match status" value="1"/>
</dbReference>
<dbReference type="InterPro" id="IPR004556">
    <property type="entry name" value="HemK-like"/>
</dbReference>
<evidence type="ECO:0000256" key="3">
    <source>
        <dbReference type="ARBA" id="ARBA00011881"/>
    </source>
</evidence>
<dbReference type="PROSITE" id="PS00789">
    <property type="entry name" value="CHORISMATE_SYNTHASE_3"/>
    <property type="match status" value="1"/>
</dbReference>
<keyword evidence="8" id="KW-0949">S-adenosyl-L-methionine</keyword>
<gene>
    <name evidence="13" type="ORF">ONB1V03_LOCUS128</name>
</gene>
<evidence type="ECO:0000256" key="1">
    <source>
        <dbReference type="ARBA" id="ARBA00005044"/>
    </source>
</evidence>
<evidence type="ECO:0000259" key="12">
    <source>
        <dbReference type="Pfam" id="PF05175"/>
    </source>
</evidence>
<dbReference type="SUPFAM" id="SSF53335">
    <property type="entry name" value="S-adenosyl-L-methionine-dependent methyltransferases"/>
    <property type="match status" value="1"/>
</dbReference>
<comment type="catalytic activity">
    <reaction evidence="11">
        <text>5-O-(1-carboxyvinyl)-3-phosphoshikimate = chorismate + phosphate</text>
        <dbReference type="Rhea" id="RHEA:21020"/>
        <dbReference type="ChEBI" id="CHEBI:29748"/>
        <dbReference type="ChEBI" id="CHEBI:43474"/>
        <dbReference type="ChEBI" id="CHEBI:57701"/>
        <dbReference type="EC" id="4.2.3.5"/>
    </reaction>
</comment>
<keyword evidence="10 11" id="KW-0456">Lyase</keyword>
<dbReference type="Pfam" id="PF01264">
    <property type="entry name" value="Chorismate_synt"/>
    <property type="match status" value="1"/>
</dbReference>
<dbReference type="GO" id="GO:0008652">
    <property type="term" value="P:amino acid biosynthetic process"/>
    <property type="evidence" value="ECO:0007669"/>
    <property type="project" value="UniProtKB-KW"/>
</dbReference>
<dbReference type="Pfam" id="PF05175">
    <property type="entry name" value="MTS"/>
    <property type="match status" value="1"/>
</dbReference>
<name>A0A7R9L9Q6_9ACAR</name>
<dbReference type="EMBL" id="CAJPVJ010000003">
    <property type="protein sequence ID" value="CAG2156677.1"/>
    <property type="molecule type" value="Genomic_DNA"/>
</dbReference>
<evidence type="ECO:0000256" key="11">
    <source>
        <dbReference type="RuleBase" id="RU000605"/>
    </source>
</evidence>
<keyword evidence="7" id="KW-0808">Transferase</keyword>
<dbReference type="EMBL" id="OC914828">
    <property type="protein sequence ID" value="CAD7636351.1"/>
    <property type="molecule type" value="Genomic_DNA"/>
</dbReference>
<dbReference type="InterPro" id="IPR029063">
    <property type="entry name" value="SAM-dependent_MTases_sf"/>
</dbReference>
<evidence type="ECO:0000256" key="8">
    <source>
        <dbReference type="ARBA" id="ARBA00022691"/>
    </source>
</evidence>
<dbReference type="NCBIfam" id="NF003793">
    <property type="entry name" value="PRK05382.1"/>
    <property type="match status" value="1"/>
</dbReference>
<evidence type="ECO:0000256" key="2">
    <source>
        <dbReference type="ARBA" id="ARBA00008014"/>
    </source>
</evidence>
<dbReference type="Gene3D" id="3.40.50.150">
    <property type="entry name" value="Vaccinia Virus protein VP39"/>
    <property type="match status" value="1"/>
</dbReference>
<dbReference type="GO" id="GO:0005829">
    <property type="term" value="C:cytosol"/>
    <property type="evidence" value="ECO:0007669"/>
    <property type="project" value="TreeGrafter"/>
</dbReference>
<dbReference type="GO" id="GO:0004107">
    <property type="term" value="F:chorismate synthase activity"/>
    <property type="evidence" value="ECO:0007669"/>
    <property type="project" value="UniProtKB-EC"/>
</dbReference>